<comment type="pathway">
    <text evidence="2">Amino-acid biosynthesis; L-isoleucine biosynthesis; 2-oxobutanoate from L-threonine: step 1/1.</text>
</comment>
<dbReference type="Gene3D" id="3.30.360.10">
    <property type="entry name" value="Dihydrodipicolinate Reductase, domain 2"/>
    <property type="match status" value="1"/>
</dbReference>
<dbReference type="GO" id="GO:0004412">
    <property type="term" value="F:homoserine dehydrogenase activity"/>
    <property type="evidence" value="ECO:0007669"/>
    <property type="project" value="UniProtKB-EC"/>
</dbReference>
<comment type="similarity">
    <text evidence="5 14">Belongs to the homoserine dehydrogenase family.</text>
</comment>
<dbReference type="InterPro" id="IPR001342">
    <property type="entry name" value="HDH_cat"/>
</dbReference>
<evidence type="ECO:0000256" key="13">
    <source>
        <dbReference type="RuleBase" id="RU000579"/>
    </source>
</evidence>
<dbReference type="Pfam" id="PF24857">
    <property type="entry name" value="THR4_C"/>
    <property type="match status" value="1"/>
</dbReference>
<proteinExistence type="inferred from homology"/>
<keyword evidence="11 13" id="KW-0560">Oxidoreductase</keyword>
<dbReference type="PANTHER" id="PTHR42690">
    <property type="entry name" value="THREONINE SYNTHASE FAMILY MEMBER"/>
    <property type="match status" value="1"/>
</dbReference>
<evidence type="ECO:0000259" key="15">
    <source>
        <dbReference type="PROSITE" id="PS51671"/>
    </source>
</evidence>
<dbReference type="Gene3D" id="3.90.1380.10">
    <property type="entry name" value="Threonine synthase, N-terminal domain"/>
    <property type="match status" value="1"/>
</dbReference>
<evidence type="ECO:0000256" key="11">
    <source>
        <dbReference type="ARBA" id="ARBA00023002"/>
    </source>
</evidence>
<evidence type="ECO:0000256" key="4">
    <source>
        <dbReference type="ARBA" id="ARBA00005062"/>
    </source>
</evidence>
<keyword evidence="10" id="KW-0663">Pyridoxal phosphate</keyword>
<dbReference type="AlphaFoldDB" id="A0A9P6RPU7"/>
<dbReference type="InterPro" id="IPR000634">
    <property type="entry name" value="Ser/Thr_deHydtase_PyrdxlP-BS"/>
</dbReference>
<dbReference type="InterPro" id="IPR001926">
    <property type="entry name" value="TrpB-like_PALP"/>
</dbReference>
<evidence type="ECO:0000256" key="8">
    <source>
        <dbReference type="ARBA" id="ARBA00022697"/>
    </source>
</evidence>
<dbReference type="SUPFAM" id="SSF55021">
    <property type="entry name" value="ACT-like"/>
    <property type="match status" value="1"/>
</dbReference>
<dbReference type="GO" id="GO:0009086">
    <property type="term" value="P:methionine biosynthetic process"/>
    <property type="evidence" value="ECO:0007669"/>
    <property type="project" value="UniProtKB-KW"/>
</dbReference>
<keyword evidence="9 13" id="KW-0521">NADP</keyword>
<comment type="caution">
    <text evidence="16">The sequence shown here is derived from an EMBL/GenBank/DDBJ whole genome shotgun (WGS) entry which is preliminary data.</text>
</comment>
<dbReference type="Proteomes" id="UP000823405">
    <property type="component" value="Unassembled WGS sequence"/>
</dbReference>
<comment type="cofactor">
    <cofactor evidence="1">
        <name>pyridoxal 5'-phosphate</name>
        <dbReference type="ChEBI" id="CHEBI:597326"/>
    </cofactor>
</comment>
<dbReference type="SUPFAM" id="SSF53686">
    <property type="entry name" value="Tryptophan synthase beta subunit-like PLP-dependent enzymes"/>
    <property type="match status" value="1"/>
</dbReference>
<evidence type="ECO:0000256" key="2">
    <source>
        <dbReference type="ARBA" id="ARBA00004810"/>
    </source>
</evidence>
<comment type="pathway">
    <text evidence="4 13">Amino-acid biosynthesis; L-methionine biosynthesis via de novo pathway; L-homoserine from L-aspartate: step 3/3.</text>
</comment>
<feature type="domain" description="ACT" evidence="15">
    <location>
        <begin position="357"/>
        <end position="441"/>
    </location>
</feature>
<protein>
    <recommendedName>
        <fullName evidence="13">Homoserine dehydrogenase</fullName>
        <ecNumber evidence="13">1.1.1.3</ecNumber>
    </recommendedName>
</protein>
<dbReference type="Pfam" id="PF00742">
    <property type="entry name" value="Homoserine_dh"/>
    <property type="match status" value="1"/>
</dbReference>
<keyword evidence="7" id="KW-0100">Branched-chain amino acid biosynthesis</keyword>
<dbReference type="SUPFAM" id="SSF55347">
    <property type="entry name" value="Glyceraldehyde-3-phosphate dehydrogenase-like, C-terminal domain"/>
    <property type="match status" value="1"/>
</dbReference>
<dbReference type="Pfam" id="PF01842">
    <property type="entry name" value="ACT"/>
    <property type="match status" value="1"/>
</dbReference>
<dbReference type="Gene3D" id="3.40.50.720">
    <property type="entry name" value="NAD(P)-binding Rossmann-like Domain"/>
    <property type="match status" value="1"/>
</dbReference>
<name>A0A9P6RPU7_9FUNG</name>
<dbReference type="Pfam" id="PF03447">
    <property type="entry name" value="NAD_binding_3"/>
    <property type="match status" value="1"/>
</dbReference>
<dbReference type="CDD" id="cd04881">
    <property type="entry name" value="ACT_HSDH-Hom"/>
    <property type="match status" value="1"/>
</dbReference>
<dbReference type="GO" id="GO:0009097">
    <property type="term" value="P:isoleucine biosynthetic process"/>
    <property type="evidence" value="ECO:0007669"/>
    <property type="project" value="UniProtKB-KW"/>
</dbReference>
<evidence type="ECO:0000313" key="17">
    <source>
        <dbReference type="Proteomes" id="UP000823405"/>
    </source>
</evidence>
<dbReference type="PANTHER" id="PTHR42690:SF1">
    <property type="entry name" value="THREONINE SYNTHASE-LIKE 2"/>
    <property type="match status" value="1"/>
</dbReference>
<keyword evidence="17" id="KW-1185">Reference proteome</keyword>
<dbReference type="InterPro" id="IPR029144">
    <property type="entry name" value="Thr_synth_N"/>
</dbReference>
<evidence type="ECO:0000256" key="12">
    <source>
        <dbReference type="ARBA" id="ARBA00023167"/>
    </source>
</evidence>
<evidence type="ECO:0000256" key="1">
    <source>
        <dbReference type="ARBA" id="ARBA00001933"/>
    </source>
</evidence>
<dbReference type="EC" id="1.1.1.3" evidence="13"/>
<dbReference type="GO" id="GO:0050661">
    <property type="term" value="F:NADP binding"/>
    <property type="evidence" value="ECO:0007669"/>
    <property type="project" value="InterPro"/>
</dbReference>
<organism evidence="16 17">
    <name type="scientific">Linnemannia gamsii</name>
    <dbReference type="NCBI Taxonomy" id="64522"/>
    <lineage>
        <taxon>Eukaryota</taxon>
        <taxon>Fungi</taxon>
        <taxon>Fungi incertae sedis</taxon>
        <taxon>Mucoromycota</taxon>
        <taxon>Mortierellomycotina</taxon>
        <taxon>Mortierellomycetes</taxon>
        <taxon>Mortierellales</taxon>
        <taxon>Mortierellaceae</taxon>
        <taxon>Linnemannia</taxon>
    </lineage>
</organism>
<dbReference type="InterPro" id="IPR051166">
    <property type="entry name" value="Threonine_Synthase"/>
</dbReference>
<dbReference type="GO" id="GO:0030170">
    <property type="term" value="F:pyridoxal phosphate binding"/>
    <property type="evidence" value="ECO:0007669"/>
    <property type="project" value="InterPro"/>
</dbReference>
<gene>
    <name evidence="16" type="ORF">BGZ97_008665</name>
</gene>
<dbReference type="InterPro" id="IPR036052">
    <property type="entry name" value="TrpB-like_PALP_sf"/>
</dbReference>
<dbReference type="Pfam" id="PF00291">
    <property type="entry name" value="PALP"/>
    <property type="match status" value="1"/>
</dbReference>
<keyword evidence="8 13" id="KW-0791">Threonine biosynthesis</keyword>
<evidence type="ECO:0000256" key="6">
    <source>
        <dbReference type="ARBA" id="ARBA00022605"/>
    </source>
</evidence>
<keyword evidence="7" id="KW-0412">Isoleucine biosynthesis</keyword>
<evidence type="ECO:0000256" key="7">
    <source>
        <dbReference type="ARBA" id="ARBA00022624"/>
    </source>
</evidence>
<evidence type="ECO:0000313" key="16">
    <source>
        <dbReference type="EMBL" id="KAG0323329.1"/>
    </source>
</evidence>
<evidence type="ECO:0000256" key="5">
    <source>
        <dbReference type="ARBA" id="ARBA00006753"/>
    </source>
</evidence>
<sequence length="941" mass="102065">MKTIKTGLLGFGTVGQGVWSVLLRNHGEIRRRAGCGIEIKRIAVRDIGKARAILGATDAVVLDTDAHALVDDPTLDIVVEAIGGTTTARELVLRALAQGKHVVTANKALLAVHGTEIFAMARRHGVMVAFEAAVAGGIPIIKILREGLSANRIQWIIGIINGTTNFILSEMREHGIDFETALNRAQRLGYAEADPTMDIEGIDAAHKAALMSAIAFGVPVQFESAYIEGIQGLAALDIQYAEELGYRIKLLGIIRRAADGIELRVHPTLIPAKHLLANVEGAMNAVVVYGDAVGSTLYYGKGAGGEPTASAVVADLIDVTRLQTADQSHRVPPLAFQPDRLAKLAILPISEVRCGYYLRLRVADVTGVLANITKILADSDISIDALLQKKSHLLECTVGNQTDDLILITHPTLEKQINTALEQISALTTCMNYISTRGARADKRRTFTDILLAGLAEDGGLYLPAVYPSITRDELERWRGLSYADLAYEILAKFCDDIPADDLRALTRRTYTAQIYSHAREFERAAQITPLKALGAEKGAPLYLLELSNGPTLAFKDLAMQLLGQLFEYMLAKSGEQLNILGATSGDTGSAAEYAMRGKRGIRVFMLSPHQKMSAFQSAQMYSLQDPNIFNLAVAGVFDDCQDLVKAVSNDHAFKARHKIGTVNSINWARLVAQIVYYVKGWLAATEPMLTCPLGATGALPAGSTTTVVGPGGNGQPLPKVSFCVPSGNFGNVCAGHIARMMGLPIDKLVVATNENDVLDEFFRTGIYRIRDAARTYHTSSPSMDISKASNFERFVFDLLERDPARVRQLFNELEAKQGFDLSGSSDFARIHQFGFVSGRSSHQERMAAIQDIYARYATMIDTHTADGLTVARRYLEPGVPMVVLETAQPVKFSAAMREALGQDPVRPAAFADIEELPMRCKVVPPDVQSLKEFIAAHTGA</sequence>
<comment type="catalytic activity">
    <reaction evidence="13">
        <text>L-homoserine + NADP(+) = L-aspartate 4-semialdehyde + NADPH + H(+)</text>
        <dbReference type="Rhea" id="RHEA:15761"/>
        <dbReference type="ChEBI" id="CHEBI:15378"/>
        <dbReference type="ChEBI" id="CHEBI:57476"/>
        <dbReference type="ChEBI" id="CHEBI:57783"/>
        <dbReference type="ChEBI" id="CHEBI:58349"/>
        <dbReference type="ChEBI" id="CHEBI:537519"/>
        <dbReference type="EC" id="1.1.1.3"/>
    </reaction>
</comment>
<dbReference type="PROSITE" id="PS00165">
    <property type="entry name" value="DEHYDRATASE_SER_THR"/>
    <property type="match status" value="1"/>
</dbReference>
<accession>A0A9P6RPU7</accession>
<dbReference type="Gene3D" id="3.40.50.1100">
    <property type="match status" value="2"/>
</dbReference>
<dbReference type="CDD" id="cd01560">
    <property type="entry name" value="Thr-synth_2"/>
    <property type="match status" value="1"/>
</dbReference>
<reference evidence="16" key="1">
    <citation type="journal article" date="2020" name="Fungal Divers.">
        <title>Resolving the Mortierellaceae phylogeny through synthesis of multi-gene phylogenetics and phylogenomics.</title>
        <authorList>
            <person name="Vandepol N."/>
            <person name="Liber J."/>
            <person name="Desiro A."/>
            <person name="Na H."/>
            <person name="Kennedy M."/>
            <person name="Barry K."/>
            <person name="Grigoriev I.V."/>
            <person name="Miller A.N."/>
            <person name="O'Donnell K."/>
            <person name="Stajich J.E."/>
            <person name="Bonito G."/>
        </authorList>
    </citation>
    <scope>NUCLEOTIDE SEQUENCE</scope>
    <source>
        <strain evidence="16">NVP60</strain>
    </source>
</reference>
<dbReference type="GO" id="GO:0009088">
    <property type="term" value="P:threonine biosynthetic process"/>
    <property type="evidence" value="ECO:0007669"/>
    <property type="project" value="UniProtKB-KW"/>
</dbReference>
<dbReference type="InterPro" id="IPR005106">
    <property type="entry name" value="Asp/hSer_DH_NAD-bd"/>
</dbReference>
<dbReference type="InterPro" id="IPR036291">
    <property type="entry name" value="NAD(P)-bd_dom_sf"/>
</dbReference>
<dbReference type="Pfam" id="PF14821">
    <property type="entry name" value="Thr_synth_N"/>
    <property type="match status" value="1"/>
</dbReference>
<dbReference type="InterPro" id="IPR045865">
    <property type="entry name" value="ACT-like_dom_sf"/>
</dbReference>
<comment type="pathway">
    <text evidence="3 13">Amino-acid biosynthesis; L-threonine biosynthesis; L-threonine from L-aspartate: step 3/5.</text>
</comment>
<dbReference type="PROSITE" id="PS51671">
    <property type="entry name" value="ACT"/>
    <property type="match status" value="1"/>
</dbReference>
<dbReference type="OrthoDB" id="67851at2759"/>
<dbReference type="SUPFAM" id="SSF51735">
    <property type="entry name" value="NAD(P)-binding Rossmann-fold domains"/>
    <property type="match status" value="1"/>
</dbReference>
<dbReference type="InterPro" id="IPR019811">
    <property type="entry name" value="HDH_CS"/>
</dbReference>
<evidence type="ECO:0000256" key="14">
    <source>
        <dbReference type="RuleBase" id="RU004171"/>
    </source>
</evidence>
<evidence type="ECO:0000256" key="10">
    <source>
        <dbReference type="ARBA" id="ARBA00022898"/>
    </source>
</evidence>
<keyword evidence="6 13" id="KW-0028">Amino-acid biosynthesis</keyword>
<evidence type="ECO:0000256" key="3">
    <source>
        <dbReference type="ARBA" id="ARBA00005056"/>
    </source>
</evidence>
<keyword evidence="12 13" id="KW-0486">Methionine biosynthesis</keyword>
<dbReference type="EMBL" id="JAAAIN010000004">
    <property type="protein sequence ID" value="KAG0323329.1"/>
    <property type="molecule type" value="Genomic_DNA"/>
</dbReference>
<dbReference type="NCBIfam" id="NF004976">
    <property type="entry name" value="PRK06349.1"/>
    <property type="match status" value="1"/>
</dbReference>
<dbReference type="InterPro" id="IPR037158">
    <property type="entry name" value="Thr_synth_N_sf"/>
</dbReference>
<dbReference type="FunFam" id="3.30.360.10:FF:000005">
    <property type="entry name" value="Homoserine dehydrogenase"/>
    <property type="match status" value="1"/>
</dbReference>
<dbReference type="InterPro" id="IPR002912">
    <property type="entry name" value="ACT_dom"/>
</dbReference>
<evidence type="ECO:0000256" key="9">
    <source>
        <dbReference type="ARBA" id="ARBA00022857"/>
    </source>
</evidence>
<dbReference type="Gene3D" id="3.30.70.260">
    <property type="match status" value="1"/>
</dbReference>
<dbReference type="PROSITE" id="PS01042">
    <property type="entry name" value="HOMOSER_DHGENASE"/>
    <property type="match status" value="1"/>
</dbReference>